<evidence type="ECO:0000256" key="10">
    <source>
        <dbReference type="ARBA" id="ARBA00077853"/>
    </source>
</evidence>
<keyword evidence="14" id="KW-1185">Reference proteome</keyword>
<evidence type="ECO:0000313" key="14">
    <source>
        <dbReference type="Proteomes" id="UP000515154"/>
    </source>
</evidence>
<dbReference type="EC" id="2.7.7.96" evidence="8"/>
<proteinExistence type="predicted"/>
<gene>
    <name evidence="15" type="primary">LOC115210667</name>
</gene>
<dbReference type="PANTHER" id="PTHR11839:SF1">
    <property type="entry name" value="ADP-SUGAR PYROPHOSPHATASE"/>
    <property type="match status" value="1"/>
</dbReference>
<feature type="domain" description="Nudix hydrolase" evidence="13">
    <location>
        <begin position="55"/>
        <end position="192"/>
    </location>
</feature>
<name>A0A6P7SAT3_9MOLL</name>
<dbReference type="GO" id="GO:0019693">
    <property type="term" value="P:ribose phosphate metabolic process"/>
    <property type="evidence" value="ECO:0007669"/>
    <property type="project" value="TreeGrafter"/>
</dbReference>
<keyword evidence="2" id="KW-0378">Hydrolase</keyword>
<evidence type="ECO:0000256" key="7">
    <source>
        <dbReference type="ARBA" id="ARBA00066482"/>
    </source>
</evidence>
<dbReference type="PROSITE" id="PS51462">
    <property type="entry name" value="NUDIX"/>
    <property type="match status" value="1"/>
</dbReference>
<dbReference type="RefSeq" id="XP_029635188.1">
    <property type="nucleotide sequence ID" value="XM_029779328.2"/>
</dbReference>
<evidence type="ECO:0000256" key="12">
    <source>
        <dbReference type="ARBA" id="ARBA00084011"/>
    </source>
</evidence>
<comment type="catalytic activity">
    <reaction evidence="4">
        <text>D-ribose 5-phosphate + ATP + H(+) = ADP-D-ribose + diphosphate</text>
        <dbReference type="Rhea" id="RHEA:50248"/>
        <dbReference type="ChEBI" id="CHEBI:15378"/>
        <dbReference type="ChEBI" id="CHEBI:30616"/>
        <dbReference type="ChEBI" id="CHEBI:33019"/>
        <dbReference type="ChEBI" id="CHEBI:57967"/>
        <dbReference type="ChEBI" id="CHEBI:78346"/>
        <dbReference type="EC" id="2.7.7.96"/>
    </reaction>
</comment>
<dbReference type="GO" id="GO:0017110">
    <property type="term" value="F:nucleoside diphosphate phosphatase activity"/>
    <property type="evidence" value="ECO:0007669"/>
    <property type="project" value="UniProtKB-ARBA"/>
</dbReference>
<evidence type="ECO:0000313" key="15">
    <source>
        <dbReference type="RefSeq" id="XP_029635188.1"/>
    </source>
</evidence>
<dbReference type="CDD" id="cd18888">
    <property type="entry name" value="NUDIX_ADPRase_Nudt5"/>
    <property type="match status" value="1"/>
</dbReference>
<comment type="catalytic activity">
    <reaction evidence="3">
        <text>ADP-D-ribose + H2O = D-ribose 5-phosphate + AMP + 2 H(+)</text>
        <dbReference type="Rhea" id="RHEA:10412"/>
        <dbReference type="ChEBI" id="CHEBI:15377"/>
        <dbReference type="ChEBI" id="CHEBI:15378"/>
        <dbReference type="ChEBI" id="CHEBI:57967"/>
        <dbReference type="ChEBI" id="CHEBI:78346"/>
        <dbReference type="ChEBI" id="CHEBI:456215"/>
        <dbReference type="EC" id="3.6.1.13"/>
    </reaction>
</comment>
<dbReference type="EC" id="3.6.1.13" evidence="1"/>
<dbReference type="AlphaFoldDB" id="A0A6P7SAT3"/>
<evidence type="ECO:0000256" key="11">
    <source>
        <dbReference type="ARBA" id="ARBA00079597"/>
    </source>
</evidence>
<sequence length="210" mass="23485">MAQIKDQDSIMGKFIEEKEVARGDWLALRKITYSDPKGKTRTWETVSRVVNDKTSERAVCVIAVLKRTLKFDSILLVKQYRPPLRTCTIEFPAGMIDVNETAEVSACRELKEETGYVGIVKHVSPTTCLDPGVGNNLVTLATVEIDGDDPSNQSPKPELEPCEFIETIKVPICELLVQLNEFAALGYVINSQVYSYAIAMEQCKKKKQIV</sequence>
<comment type="catalytic activity">
    <reaction evidence="5">
        <text>8-oxo-dGDP + H2O = 8-oxo-dGMP + phosphate + H(+)</text>
        <dbReference type="Rhea" id="RHEA:32063"/>
        <dbReference type="ChEBI" id="CHEBI:15377"/>
        <dbReference type="ChEBI" id="CHEBI:15378"/>
        <dbReference type="ChEBI" id="CHEBI:43474"/>
        <dbReference type="ChEBI" id="CHEBI:63224"/>
        <dbReference type="ChEBI" id="CHEBI:63715"/>
        <dbReference type="EC" id="3.6.1.58"/>
    </reaction>
</comment>
<evidence type="ECO:0000259" key="13">
    <source>
        <dbReference type="PROSITE" id="PS51462"/>
    </source>
</evidence>
<evidence type="ECO:0000256" key="6">
    <source>
        <dbReference type="ARBA" id="ARBA00065630"/>
    </source>
</evidence>
<protein>
    <recommendedName>
        <fullName evidence="9">ADP-sugar pyrophosphatase</fullName>
        <ecNumber evidence="8">2.7.7.96</ecNumber>
        <ecNumber evidence="1">3.6.1.13</ecNumber>
        <ecNumber evidence="7">3.6.1.58</ecNumber>
    </recommendedName>
    <alternativeName>
        <fullName evidence="12">8-oxo-dGDP phosphatase</fullName>
    </alternativeName>
    <alternativeName>
        <fullName evidence="10">Nuclear ATP-synthesis protein NUDIX5</fullName>
    </alternativeName>
    <alternativeName>
        <fullName evidence="11">Nucleoside diphosphate-linked moiety X motif 5</fullName>
    </alternativeName>
</protein>
<reference evidence="15" key="1">
    <citation type="submission" date="2025-08" db="UniProtKB">
        <authorList>
            <consortium name="RefSeq"/>
        </authorList>
    </citation>
    <scope>IDENTIFICATION</scope>
</reference>
<evidence type="ECO:0000256" key="1">
    <source>
        <dbReference type="ARBA" id="ARBA00012453"/>
    </source>
</evidence>
<evidence type="ECO:0000256" key="5">
    <source>
        <dbReference type="ARBA" id="ARBA00051819"/>
    </source>
</evidence>
<dbReference type="GO" id="GO:0005634">
    <property type="term" value="C:nucleus"/>
    <property type="evidence" value="ECO:0007669"/>
    <property type="project" value="TreeGrafter"/>
</dbReference>
<dbReference type="SUPFAM" id="SSF55811">
    <property type="entry name" value="Nudix"/>
    <property type="match status" value="1"/>
</dbReference>
<dbReference type="FunFam" id="3.90.79.10:FF:000016">
    <property type="entry name" value="ADP-sugar pyrophosphatase isoform X1"/>
    <property type="match status" value="1"/>
</dbReference>
<dbReference type="KEGG" id="osn:115210667"/>
<dbReference type="Proteomes" id="UP000515154">
    <property type="component" value="Linkage group LG4"/>
</dbReference>
<organism evidence="14 15">
    <name type="scientific">Octopus sinensis</name>
    <name type="common">East Asian common octopus</name>
    <dbReference type="NCBI Taxonomy" id="2607531"/>
    <lineage>
        <taxon>Eukaryota</taxon>
        <taxon>Metazoa</taxon>
        <taxon>Spiralia</taxon>
        <taxon>Lophotrochozoa</taxon>
        <taxon>Mollusca</taxon>
        <taxon>Cephalopoda</taxon>
        <taxon>Coleoidea</taxon>
        <taxon>Octopodiformes</taxon>
        <taxon>Octopoda</taxon>
        <taxon>Incirrata</taxon>
        <taxon>Octopodidae</taxon>
        <taxon>Octopus</taxon>
    </lineage>
</organism>
<dbReference type="Pfam" id="PF00293">
    <property type="entry name" value="NUDIX"/>
    <property type="match status" value="1"/>
</dbReference>
<dbReference type="InterPro" id="IPR000086">
    <property type="entry name" value="NUDIX_hydrolase_dom"/>
</dbReference>
<dbReference type="InterPro" id="IPR015797">
    <property type="entry name" value="NUDIX_hydrolase-like_dom_sf"/>
</dbReference>
<dbReference type="EC" id="3.6.1.58" evidence="7"/>
<comment type="subunit">
    <text evidence="6">Homodimer. Interacts with PARG.</text>
</comment>
<evidence type="ECO:0000256" key="4">
    <source>
        <dbReference type="ARBA" id="ARBA00051147"/>
    </source>
</evidence>
<accession>A0A6P7SAT3</accession>
<evidence type="ECO:0000256" key="8">
    <source>
        <dbReference type="ARBA" id="ARBA00066488"/>
    </source>
</evidence>
<evidence type="ECO:0000256" key="2">
    <source>
        <dbReference type="ARBA" id="ARBA00022801"/>
    </source>
</evidence>
<dbReference type="GO" id="GO:0047631">
    <property type="term" value="F:ADP-ribose diphosphatase activity"/>
    <property type="evidence" value="ECO:0007669"/>
    <property type="project" value="UniProtKB-EC"/>
</dbReference>
<evidence type="ECO:0000256" key="3">
    <source>
        <dbReference type="ARBA" id="ARBA00049546"/>
    </source>
</evidence>
<evidence type="ECO:0000256" key="9">
    <source>
        <dbReference type="ARBA" id="ARBA00071227"/>
    </source>
</evidence>
<dbReference type="Gene3D" id="3.90.79.10">
    <property type="entry name" value="Nucleoside Triphosphate Pyrophosphohydrolase"/>
    <property type="match status" value="1"/>
</dbReference>
<dbReference type="GO" id="GO:0006753">
    <property type="term" value="P:nucleoside phosphate metabolic process"/>
    <property type="evidence" value="ECO:0007669"/>
    <property type="project" value="TreeGrafter"/>
</dbReference>
<dbReference type="PANTHER" id="PTHR11839">
    <property type="entry name" value="UDP/ADP-SUGAR PYROPHOSPHATASE"/>
    <property type="match status" value="1"/>
</dbReference>